<dbReference type="Pfam" id="PF13191">
    <property type="entry name" value="AAA_16"/>
    <property type="match status" value="1"/>
</dbReference>
<dbReference type="PRINTS" id="PR00364">
    <property type="entry name" value="DISEASERSIST"/>
</dbReference>
<reference evidence="2 3" key="1">
    <citation type="journal article" date="2019" name="Int. J. Syst. Evol. Microbiol.">
        <title>The Global Catalogue of Microorganisms (GCM) 10K type strain sequencing project: providing services to taxonomists for standard genome sequencing and annotation.</title>
        <authorList>
            <consortium name="The Broad Institute Genomics Platform"/>
            <consortium name="The Broad Institute Genome Sequencing Center for Infectious Disease"/>
            <person name="Wu L."/>
            <person name="Ma J."/>
        </authorList>
    </citation>
    <scope>NUCLEOTIDE SEQUENCE [LARGE SCALE GENOMIC DNA]</scope>
    <source>
        <strain evidence="2 3">JCM 14718</strain>
    </source>
</reference>
<dbReference type="InterPro" id="IPR041664">
    <property type="entry name" value="AAA_16"/>
</dbReference>
<sequence>MAAGSTTALHGMPQPDDTFVNRGGPLAAIRRVLEDAKAAGQCAYVHVYGPSGVGKSQLIYQLARQLDTEFPDGAWCVELGSVEGAVLARPAAYLRQLLTYMGVDAATLTDDVGLLSTRLREKVATRRVLIVLDGVVGPAIAEVFRFHAPGSLVVLISRDRWDRLPGSYVPFEIQPLKDQDAAELAELRFRRRGIACTPRVADAIVRGTGGMPQLIAVGAETLAGLPAGSEELVLRFVDAKLVKDWGRVFRQMYDSAYDQLSTAGKRAYRLLSLHPLPELEFSVDAAMALLGTDFVTTVNALTELRNKNLLTTASEGYRFHSSVWRDAATRRDEVDSPDVQQEAVGRMLLWYLEKAVSYELVLSDRWRVLEIFQRVAAACDLADRVARERTREVALAWLERNLEILVQLVLLAHDRGFDREAVAFGEALWSVLHLHNHFDNWRTVHEVALKSAERANLPLPLMHLSLQLATLELREGKLDRAETLVDTAYRIAVDQDHVFGQQSALEWKARVLLERQAYERAVGFYSQSIDLAQARLTDAEGRGRAVALGHFHRGRAYHRWRDHLPESFADLSIAATFFQDSADRDNYAKILHEYGDALRHGQRAREAIAPLEMALSLFLAEKSLVSARRVLQSLARTAQALGDHPAAQEYLRRMHTI</sequence>
<dbReference type="Gene3D" id="3.40.50.300">
    <property type="entry name" value="P-loop containing nucleotide triphosphate hydrolases"/>
    <property type="match status" value="1"/>
</dbReference>
<dbReference type="EMBL" id="BAAANY010000023">
    <property type="protein sequence ID" value="GAA1700048.1"/>
    <property type="molecule type" value="Genomic_DNA"/>
</dbReference>
<comment type="caution">
    <text evidence="2">The sequence shown here is derived from an EMBL/GenBank/DDBJ whole genome shotgun (WGS) entry which is preliminary data.</text>
</comment>
<protein>
    <recommendedName>
        <fullName evidence="1">Orc1-like AAA ATPase domain-containing protein</fullName>
    </recommendedName>
</protein>
<dbReference type="InterPro" id="IPR027417">
    <property type="entry name" value="P-loop_NTPase"/>
</dbReference>
<keyword evidence="3" id="KW-1185">Reference proteome</keyword>
<dbReference type="RefSeq" id="WP_344313421.1">
    <property type="nucleotide sequence ID" value="NZ_BAAANY010000023.1"/>
</dbReference>
<dbReference type="SUPFAM" id="SSF52540">
    <property type="entry name" value="P-loop containing nucleoside triphosphate hydrolases"/>
    <property type="match status" value="1"/>
</dbReference>
<proteinExistence type="predicted"/>
<dbReference type="Proteomes" id="UP001500618">
    <property type="component" value="Unassembled WGS sequence"/>
</dbReference>
<dbReference type="PANTHER" id="PTHR47691:SF3">
    <property type="entry name" value="HTH-TYPE TRANSCRIPTIONAL REGULATOR RV0890C-RELATED"/>
    <property type="match status" value="1"/>
</dbReference>
<accession>A0ABN2I7K2</accession>
<dbReference type="SUPFAM" id="SSF48452">
    <property type="entry name" value="TPR-like"/>
    <property type="match status" value="1"/>
</dbReference>
<dbReference type="PANTHER" id="PTHR47691">
    <property type="entry name" value="REGULATOR-RELATED"/>
    <property type="match status" value="1"/>
</dbReference>
<name>A0ABN2I7K2_9ACTN</name>
<feature type="domain" description="Orc1-like AAA ATPase" evidence="1">
    <location>
        <begin position="19"/>
        <end position="100"/>
    </location>
</feature>
<organism evidence="2 3">
    <name type="scientific">Fodinicola feengrottensis</name>
    <dbReference type="NCBI Taxonomy" id="435914"/>
    <lineage>
        <taxon>Bacteria</taxon>
        <taxon>Bacillati</taxon>
        <taxon>Actinomycetota</taxon>
        <taxon>Actinomycetes</taxon>
        <taxon>Mycobacteriales</taxon>
        <taxon>Fodinicola</taxon>
    </lineage>
</organism>
<evidence type="ECO:0000313" key="2">
    <source>
        <dbReference type="EMBL" id="GAA1700048.1"/>
    </source>
</evidence>
<dbReference type="Gene3D" id="1.25.40.10">
    <property type="entry name" value="Tetratricopeptide repeat domain"/>
    <property type="match status" value="1"/>
</dbReference>
<evidence type="ECO:0000313" key="3">
    <source>
        <dbReference type="Proteomes" id="UP001500618"/>
    </source>
</evidence>
<evidence type="ECO:0000259" key="1">
    <source>
        <dbReference type="Pfam" id="PF13191"/>
    </source>
</evidence>
<gene>
    <name evidence="2" type="ORF">GCM10009765_56830</name>
</gene>
<dbReference type="InterPro" id="IPR011990">
    <property type="entry name" value="TPR-like_helical_dom_sf"/>
</dbReference>